<gene>
    <name evidence="2" type="ORF">MAPG_04205</name>
</gene>
<dbReference type="EnsemblFungi" id="MAPG_04205T0">
    <property type="protein sequence ID" value="MAPG_04205T0"/>
    <property type="gene ID" value="MAPG_04205"/>
</dbReference>
<keyword evidence="4" id="KW-1185">Reference proteome</keyword>
<evidence type="ECO:0000313" key="4">
    <source>
        <dbReference type="Proteomes" id="UP000011715"/>
    </source>
</evidence>
<proteinExistence type="predicted"/>
<reference evidence="3" key="4">
    <citation type="journal article" date="2015" name="G3 (Bethesda)">
        <title>Genome sequences of three phytopathogenic species of the Magnaporthaceae family of fungi.</title>
        <authorList>
            <person name="Okagaki L.H."/>
            <person name="Nunes C.C."/>
            <person name="Sailsbery J."/>
            <person name="Clay B."/>
            <person name="Brown D."/>
            <person name="John T."/>
            <person name="Oh Y."/>
            <person name="Young N."/>
            <person name="Fitzgerald M."/>
            <person name="Haas B.J."/>
            <person name="Zeng Q."/>
            <person name="Young S."/>
            <person name="Adiconis X."/>
            <person name="Fan L."/>
            <person name="Levin J.Z."/>
            <person name="Mitchell T.K."/>
            <person name="Okubara P.A."/>
            <person name="Farman M.L."/>
            <person name="Kohn L.M."/>
            <person name="Birren B."/>
            <person name="Ma L.-J."/>
            <person name="Dean R.A."/>
        </authorList>
    </citation>
    <scope>NUCLEOTIDE SEQUENCE</scope>
    <source>
        <strain evidence="3">ATCC 64411 / 73-15</strain>
    </source>
</reference>
<name>A0A0C4DW34_MAGP6</name>
<dbReference type="EMBL" id="ADBL01000997">
    <property type="status" value="NOT_ANNOTATED_CDS"/>
    <property type="molecule type" value="Genomic_DNA"/>
</dbReference>
<dbReference type="VEuPathDB" id="FungiDB:MAPG_04205"/>
<dbReference type="OrthoDB" id="420564at2759"/>
<reference evidence="3" key="5">
    <citation type="submission" date="2015-06" db="UniProtKB">
        <authorList>
            <consortium name="EnsemblFungi"/>
        </authorList>
    </citation>
    <scope>IDENTIFICATION</scope>
    <source>
        <strain evidence="3">ATCC 64411</strain>
    </source>
</reference>
<organism evidence="3 4">
    <name type="scientific">Magnaporthiopsis poae (strain ATCC 64411 / 73-15)</name>
    <name type="common">Kentucky bluegrass fungus</name>
    <name type="synonym">Magnaporthe poae</name>
    <dbReference type="NCBI Taxonomy" id="644358"/>
    <lineage>
        <taxon>Eukaryota</taxon>
        <taxon>Fungi</taxon>
        <taxon>Dikarya</taxon>
        <taxon>Ascomycota</taxon>
        <taxon>Pezizomycotina</taxon>
        <taxon>Sordariomycetes</taxon>
        <taxon>Sordariomycetidae</taxon>
        <taxon>Magnaporthales</taxon>
        <taxon>Magnaporthaceae</taxon>
        <taxon>Magnaporthiopsis</taxon>
    </lineage>
</organism>
<dbReference type="eggNOG" id="ENOG502RN26">
    <property type="taxonomic scope" value="Eukaryota"/>
</dbReference>
<accession>A0A0C4DW34</accession>
<dbReference type="PANTHER" id="PTHR35179">
    <property type="entry name" value="PROTEIN CBG02620"/>
    <property type="match status" value="1"/>
</dbReference>
<dbReference type="STRING" id="644358.A0A0C4DW34"/>
<reference evidence="2" key="3">
    <citation type="submission" date="2011-03" db="EMBL/GenBank/DDBJ databases">
        <title>Annotation of Magnaporthe poae ATCC 64411.</title>
        <authorList>
            <person name="Ma L.-J."/>
            <person name="Dead R."/>
            <person name="Young S.K."/>
            <person name="Zeng Q."/>
            <person name="Gargeya S."/>
            <person name="Fitzgerald M."/>
            <person name="Haas B."/>
            <person name="Abouelleil A."/>
            <person name="Alvarado L."/>
            <person name="Arachchi H.M."/>
            <person name="Berlin A."/>
            <person name="Brown A."/>
            <person name="Chapman S.B."/>
            <person name="Chen Z."/>
            <person name="Dunbar C."/>
            <person name="Freedman E."/>
            <person name="Gearin G."/>
            <person name="Gellesch M."/>
            <person name="Goldberg J."/>
            <person name="Griggs A."/>
            <person name="Gujja S."/>
            <person name="Heiman D."/>
            <person name="Howarth C."/>
            <person name="Larson L."/>
            <person name="Lui A."/>
            <person name="MacDonald P.J.P."/>
            <person name="Mehta T."/>
            <person name="Montmayeur A."/>
            <person name="Murphy C."/>
            <person name="Neiman D."/>
            <person name="Pearson M."/>
            <person name="Priest M."/>
            <person name="Roberts A."/>
            <person name="Saif S."/>
            <person name="Shea T."/>
            <person name="Shenoy N."/>
            <person name="Sisk P."/>
            <person name="Stolte C."/>
            <person name="Sykes S."/>
            <person name="Yandava C."/>
            <person name="Wortman J."/>
            <person name="Nusbaum C."/>
            <person name="Birren B."/>
        </authorList>
    </citation>
    <scope>NUCLEOTIDE SEQUENCE</scope>
    <source>
        <strain evidence="2">ATCC 64411</strain>
    </source>
</reference>
<feature type="region of interest" description="Disordered" evidence="1">
    <location>
        <begin position="992"/>
        <end position="1065"/>
    </location>
</feature>
<feature type="region of interest" description="Disordered" evidence="1">
    <location>
        <begin position="644"/>
        <end position="790"/>
    </location>
</feature>
<evidence type="ECO:0000256" key="1">
    <source>
        <dbReference type="SAM" id="MobiDB-lite"/>
    </source>
</evidence>
<sequence length="1065" mass="118705">MAGASAVCRICRPRPRPLWSSHIRPRCRLEAHVGSQTGSPGHRSASSRAAAPPDRSRSSAASIAKAGARGTSPAALRARRAVARETRRGPRGSEVVLRRLRSEEVPLEEFKLSHIEPSTTPVTINDGYMFLCSYNKIVDPEKGFTVVSPGDAPVWSPPSKCPVKLRLIRKHATKQYGYGLRQNDATFMRMQTFTAMEAMRPDFLFDDVDVIIEARVLRKIFSYCFGEDIEGIEQQTGSPTVRLDLFLAGEKTLFVEHHRSGAGFFRTVSKPLPKSEKPSTHEDYMKLRSVVGTAFEQTYTRKQSLVARLGSHQRFLLYRIGDLKVLVEVGVDARFQSPLSISPEELGERDHWHYQISTADPGSWIPHQTFPYVANIELSGRAFPQAQTLELKIGGREKLNEDTAKLHPDYLSQCWFSRVSHIAYGVVPRGGLTLEDVKMIRMDEACREWEQLDRTQLALRRLPVLLAYWRYLVRRASQSATHAHHRAAFAILDGKDFGDATVRVVLPSNQPSSHFSPRFLERWWESQRPGGSEFLRMQQARLECGDFDTGESADRLRLRSSHLAASSTRRGDAAGAAPDLEPEVSIESLSHTEEGHRPGEGWAARYLQSRLAAAGGVSRAAVEEEVAWQKMHIRAAAEFVKDVPKKDAHPPRKVIPKQVADPQFKRIIPKEDAQPPFTAKSWDTVQSPDDVPPGHGPPQRQRKRVGTEKESSGKPTIMGTKVDSTKLKDTTSSSGQPTDIAMVKPIPQDLGKQKGEPPEPAKEIPSRFQVPKSEGPRQPATTMRDRDEQEARAEKIAKLLQASTVRTIKSTKAVEAKIPGSVAPKVEKTAIKNVEEKVEEQVEKKIEARVEQEGDNKAKKQTKKQALALVEEKGEDKAEEKVELQTKEKVKAGVGAKSSGVEEKGKIKTEEKVKVQTRVKAEVRVKEKGEISAQEMAEARERVEVRFNENGEIEIRVRGEGETKTQEKVEAKTGVKTEVRIKEKRETKAEFKVEKQAQEKPLAKKQAKPTTRAAVAPVSFVPGEKPKPKPARNPEPAPDKSKSKSDVPPKSSTGTYFMPSGIDWP</sequence>
<reference evidence="4" key="1">
    <citation type="submission" date="2010-05" db="EMBL/GenBank/DDBJ databases">
        <title>The genome sequence of Magnaporthe poae strain ATCC 64411.</title>
        <authorList>
            <person name="Ma L.-J."/>
            <person name="Dead R."/>
            <person name="Young S."/>
            <person name="Zeng Q."/>
            <person name="Koehrsen M."/>
            <person name="Alvarado L."/>
            <person name="Berlin A."/>
            <person name="Chapman S.B."/>
            <person name="Chen Z."/>
            <person name="Freedman E."/>
            <person name="Gellesch M."/>
            <person name="Goldberg J."/>
            <person name="Griggs A."/>
            <person name="Gujja S."/>
            <person name="Heilman E.R."/>
            <person name="Heiman D."/>
            <person name="Hepburn T."/>
            <person name="Howarth C."/>
            <person name="Jen D."/>
            <person name="Larson L."/>
            <person name="Mehta T."/>
            <person name="Neiman D."/>
            <person name="Pearson M."/>
            <person name="Roberts A."/>
            <person name="Saif S."/>
            <person name="Shea T."/>
            <person name="Shenoy N."/>
            <person name="Sisk P."/>
            <person name="Stolte C."/>
            <person name="Sykes S."/>
            <person name="Walk T."/>
            <person name="White J."/>
            <person name="Yandava C."/>
            <person name="Haas B."/>
            <person name="Nusbaum C."/>
            <person name="Birren B."/>
        </authorList>
    </citation>
    <scope>NUCLEOTIDE SEQUENCE [LARGE SCALE GENOMIC DNA]</scope>
    <source>
        <strain evidence="4">ATCC 64411 / 73-15</strain>
    </source>
</reference>
<evidence type="ECO:0000313" key="2">
    <source>
        <dbReference type="EMBL" id="KLU85175.1"/>
    </source>
</evidence>
<reference evidence="2" key="2">
    <citation type="submission" date="2010-05" db="EMBL/GenBank/DDBJ databases">
        <title>The Genome Sequence of Magnaporthe poae strain ATCC 64411.</title>
        <authorList>
            <consortium name="The Broad Institute Genome Sequencing Platform"/>
            <consortium name="Broad Institute Genome Sequencing Center for Infectious Disease"/>
            <person name="Ma L.-J."/>
            <person name="Dead R."/>
            <person name="Young S."/>
            <person name="Zeng Q."/>
            <person name="Koehrsen M."/>
            <person name="Alvarado L."/>
            <person name="Berlin A."/>
            <person name="Chapman S.B."/>
            <person name="Chen Z."/>
            <person name="Freedman E."/>
            <person name="Gellesch M."/>
            <person name="Goldberg J."/>
            <person name="Griggs A."/>
            <person name="Gujja S."/>
            <person name="Heilman E.R."/>
            <person name="Heiman D."/>
            <person name="Hepburn T."/>
            <person name="Howarth C."/>
            <person name="Jen D."/>
            <person name="Larson L."/>
            <person name="Mehta T."/>
            <person name="Neiman D."/>
            <person name="Pearson M."/>
            <person name="Roberts A."/>
            <person name="Saif S."/>
            <person name="Shea T."/>
            <person name="Shenoy N."/>
            <person name="Sisk P."/>
            <person name="Stolte C."/>
            <person name="Sykes S."/>
            <person name="Walk T."/>
            <person name="White J."/>
            <person name="Yandava C."/>
            <person name="Haas B."/>
            <person name="Nusbaum C."/>
            <person name="Birren B."/>
        </authorList>
    </citation>
    <scope>NUCLEOTIDE SEQUENCE</scope>
    <source>
        <strain evidence="2">ATCC 64411</strain>
    </source>
</reference>
<feature type="compositionally biased region" description="Basic and acidic residues" evidence="1">
    <location>
        <begin position="1037"/>
        <end position="1047"/>
    </location>
</feature>
<feature type="region of interest" description="Disordered" evidence="1">
    <location>
        <begin position="33"/>
        <end position="91"/>
    </location>
</feature>
<feature type="compositionally biased region" description="Basic and acidic residues" evidence="1">
    <location>
        <begin position="992"/>
        <end position="1002"/>
    </location>
</feature>
<feature type="compositionally biased region" description="Basic and acidic residues" evidence="1">
    <location>
        <begin position="751"/>
        <end position="765"/>
    </location>
</feature>
<dbReference type="Proteomes" id="UP000011715">
    <property type="component" value="Unassembled WGS sequence"/>
</dbReference>
<feature type="compositionally biased region" description="Low complexity" evidence="1">
    <location>
        <begin position="38"/>
        <end position="76"/>
    </location>
</feature>
<dbReference type="AlphaFoldDB" id="A0A0C4DW34"/>
<evidence type="ECO:0000313" key="3">
    <source>
        <dbReference type="EnsemblFungi" id="MAPG_04205T0"/>
    </source>
</evidence>
<dbReference type="EMBL" id="GL876968">
    <property type="protein sequence ID" value="KLU85175.1"/>
    <property type="molecule type" value="Genomic_DNA"/>
</dbReference>
<dbReference type="PANTHER" id="PTHR35179:SF2">
    <property type="entry name" value="START DOMAIN-CONTAINING PROTEIN"/>
    <property type="match status" value="1"/>
</dbReference>
<protein>
    <submittedName>
        <fullName evidence="2 3">Uncharacterized protein</fullName>
    </submittedName>
</protein>